<dbReference type="Proteomes" id="UP000838412">
    <property type="component" value="Chromosome 4"/>
</dbReference>
<dbReference type="AlphaFoldDB" id="A0A8J9ZTM9"/>
<organism evidence="3 4">
    <name type="scientific">Branchiostoma lanceolatum</name>
    <name type="common">Common lancelet</name>
    <name type="synonym">Amphioxus lanceolatum</name>
    <dbReference type="NCBI Taxonomy" id="7740"/>
    <lineage>
        <taxon>Eukaryota</taxon>
        <taxon>Metazoa</taxon>
        <taxon>Chordata</taxon>
        <taxon>Cephalochordata</taxon>
        <taxon>Leptocardii</taxon>
        <taxon>Amphioxiformes</taxon>
        <taxon>Branchiostomatidae</taxon>
        <taxon>Branchiostoma</taxon>
    </lineage>
</organism>
<dbReference type="PANTHER" id="PTHR16253:SF0">
    <property type="entry name" value="TETRATRICOPEPTIDE REPEAT PROTEIN 22"/>
    <property type="match status" value="1"/>
</dbReference>
<accession>A0A8J9ZTM9</accession>
<sequence>MISDIPEADEHGDRSSARQPGQETRVVHPVRVEKSLNSQEFQYDFLVLHSSTDTDWVNYALVPALEVDWGFKGCVADRDFVPGKSVFDDIIYSIENSYKTLLILTPNFVTSEWCKYETEQALMESLKSKTGRVIPIMLHECDVPVSVRTITITYLDVSRDAISSCDWMKLKKALEKRPPSEEEQQKQITGGLQDLTLD</sequence>
<dbReference type="PRINTS" id="PR01537">
    <property type="entry name" value="INTRLKN1R1F"/>
</dbReference>
<keyword evidence="4" id="KW-1185">Reference proteome</keyword>
<dbReference type="GO" id="GO:0007165">
    <property type="term" value="P:signal transduction"/>
    <property type="evidence" value="ECO:0007669"/>
    <property type="project" value="InterPro"/>
</dbReference>
<gene>
    <name evidence="3" type="primary">TLR1</name>
    <name evidence="3" type="ORF">BLAG_LOCUS18097</name>
</gene>
<dbReference type="OrthoDB" id="10047814at2759"/>
<dbReference type="InterPro" id="IPR035897">
    <property type="entry name" value="Toll_tir_struct_dom_sf"/>
</dbReference>
<dbReference type="Gene3D" id="3.40.50.10140">
    <property type="entry name" value="Toll/interleukin-1 receptor homology (TIR) domain"/>
    <property type="match status" value="1"/>
</dbReference>
<dbReference type="PROSITE" id="PS50104">
    <property type="entry name" value="TIR"/>
    <property type="match status" value="1"/>
</dbReference>
<dbReference type="Pfam" id="PF01582">
    <property type="entry name" value="TIR"/>
    <property type="match status" value="1"/>
</dbReference>
<feature type="region of interest" description="Disordered" evidence="1">
    <location>
        <begin position="176"/>
        <end position="198"/>
    </location>
</feature>
<feature type="region of interest" description="Disordered" evidence="1">
    <location>
        <begin position="1"/>
        <end position="25"/>
    </location>
</feature>
<dbReference type="PANTHER" id="PTHR16253">
    <property type="entry name" value="TETRATRICOPEPTIDE REPEAT PROTEIN 22"/>
    <property type="match status" value="1"/>
</dbReference>
<evidence type="ECO:0000256" key="1">
    <source>
        <dbReference type="SAM" id="MobiDB-lite"/>
    </source>
</evidence>
<feature type="compositionally biased region" description="Basic and acidic residues" evidence="1">
    <location>
        <begin position="176"/>
        <end position="185"/>
    </location>
</feature>
<feature type="domain" description="TIR" evidence="2">
    <location>
        <begin position="41"/>
        <end position="174"/>
    </location>
</feature>
<evidence type="ECO:0000259" key="2">
    <source>
        <dbReference type="PROSITE" id="PS50104"/>
    </source>
</evidence>
<evidence type="ECO:0000313" key="3">
    <source>
        <dbReference type="EMBL" id="CAH1263390.1"/>
    </source>
</evidence>
<reference evidence="3" key="1">
    <citation type="submission" date="2022-01" db="EMBL/GenBank/DDBJ databases">
        <authorList>
            <person name="Braso-Vives M."/>
        </authorList>
    </citation>
    <scope>NUCLEOTIDE SEQUENCE</scope>
</reference>
<dbReference type="EMBL" id="OV696689">
    <property type="protein sequence ID" value="CAH1263390.1"/>
    <property type="molecule type" value="Genomic_DNA"/>
</dbReference>
<dbReference type="SUPFAM" id="SSF52200">
    <property type="entry name" value="Toll/Interleukin receptor TIR domain"/>
    <property type="match status" value="1"/>
</dbReference>
<name>A0A8J9ZTM9_BRALA</name>
<dbReference type="InterPro" id="IPR042342">
    <property type="entry name" value="TTC22"/>
</dbReference>
<protein>
    <submittedName>
        <fullName evidence="3">TLR1 protein</fullName>
    </submittedName>
</protein>
<proteinExistence type="predicted"/>
<evidence type="ECO:0000313" key="4">
    <source>
        <dbReference type="Proteomes" id="UP000838412"/>
    </source>
</evidence>
<dbReference type="InterPro" id="IPR000157">
    <property type="entry name" value="TIR_dom"/>
</dbReference>
<dbReference type="SMART" id="SM00255">
    <property type="entry name" value="TIR"/>
    <property type="match status" value="1"/>
</dbReference>